<dbReference type="Gene3D" id="2.115.10.20">
    <property type="entry name" value="Glycosyl hydrolase domain, family 43"/>
    <property type="match status" value="1"/>
</dbReference>
<dbReference type="OrthoDB" id="3359526at2"/>
<sequence>MLELADKWIWDSWYVEDQFLWHAFFLQADRALGDPEQRHWHVSHGHATSTDLVHWSYQGTVLKPSPMPAFDDCTVWTGSVVKGDDDLWHLFYTGTSHAEAGLHQRIGHATSTDLQDWHKQGLALERRGPNAECYEPHLPERWKDESLRDPWVIRDPEGDGWLMFFTARSPIPDDTLAAGAIGLARSPDLYHWSLEPPVFVGGFGEIEVPTVFEKNGRWYCLFCTSAPYWSAAYRETYPGEPVSGIHYLMADHPLGPWRIAEGHFLDGTPHCDRYAPRWLHANGRDWLMSCLMQQNGEFQGVLTDPVELQAGPDGRLELRAFTR</sequence>
<accession>A0A4Y4EYV9</accession>
<evidence type="ECO:0000256" key="3">
    <source>
        <dbReference type="ARBA" id="ARBA00023295"/>
    </source>
</evidence>
<dbReference type="RefSeq" id="WP_141318943.1">
    <property type="nucleotide sequence ID" value="NZ_BJOC01000018.1"/>
</dbReference>
<evidence type="ECO:0000256" key="1">
    <source>
        <dbReference type="ARBA" id="ARBA00009902"/>
    </source>
</evidence>
<comment type="caution">
    <text evidence="5">The sequence shown here is derived from an EMBL/GenBank/DDBJ whole genome shotgun (WGS) entry which is preliminary data.</text>
</comment>
<comment type="similarity">
    <text evidence="1">Belongs to the glycosyl hydrolase 32 family.</text>
</comment>
<dbReference type="AlphaFoldDB" id="A0A4Y4EYV9"/>
<dbReference type="InterPro" id="IPR013148">
    <property type="entry name" value="Glyco_hydro_32_N"/>
</dbReference>
<dbReference type="InterPro" id="IPR051214">
    <property type="entry name" value="GH32_Enzymes"/>
</dbReference>
<dbReference type="GO" id="GO:0016798">
    <property type="term" value="F:hydrolase activity, acting on glycosyl bonds"/>
    <property type="evidence" value="ECO:0007669"/>
    <property type="project" value="UniProtKB-KW"/>
</dbReference>
<gene>
    <name evidence="5" type="ORF">HHA01_13030</name>
</gene>
<keyword evidence="6" id="KW-1185">Reference proteome</keyword>
<protein>
    <recommendedName>
        <fullName evidence="4">Glycosyl hydrolase family 32 N-terminal domain-containing protein</fullName>
    </recommendedName>
</protein>
<dbReference type="Pfam" id="PF00251">
    <property type="entry name" value="Glyco_hydro_32N"/>
    <property type="match status" value="1"/>
</dbReference>
<dbReference type="CDD" id="cd18609">
    <property type="entry name" value="GH32-like"/>
    <property type="match status" value="1"/>
</dbReference>
<reference evidence="5 6" key="1">
    <citation type="submission" date="2019-06" db="EMBL/GenBank/DDBJ databases">
        <title>Whole genome shotgun sequence of Halomonas halmophila NBRC 15537.</title>
        <authorList>
            <person name="Hosoyama A."/>
            <person name="Uohara A."/>
            <person name="Ohji S."/>
            <person name="Ichikawa N."/>
        </authorList>
    </citation>
    <scope>NUCLEOTIDE SEQUENCE [LARGE SCALE GENOMIC DNA]</scope>
    <source>
        <strain evidence="5 6">NBRC 15537</strain>
    </source>
</reference>
<dbReference type="EMBL" id="BJOC01000018">
    <property type="protein sequence ID" value="GED22326.1"/>
    <property type="molecule type" value="Genomic_DNA"/>
</dbReference>
<dbReference type="SUPFAM" id="SSF75005">
    <property type="entry name" value="Arabinanase/levansucrase/invertase"/>
    <property type="match status" value="1"/>
</dbReference>
<evidence type="ECO:0000313" key="6">
    <source>
        <dbReference type="Proteomes" id="UP000319812"/>
    </source>
</evidence>
<evidence type="ECO:0000259" key="4">
    <source>
        <dbReference type="Pfam" id="PF00251"/>
    </source>
</evidence>
<dbReference type="PANTHER" id="PTHR43101:SF1">
    <property type="entry name" value="BETA-FRUCTOSIDASE"/>
    <property type="match status" value="1"/>
</dbReference>
<keyword evidence="3" id="KW-0326">Glycosidase</keyword>
<organism evidence="5 6">
    <name type="scientific">Halomonas halmophila</name>
    <dbReference type="NCBI Taxonomy" id="252"/>
    <lineage>
        <taxon>Bacteria</taxon>
        <taxon>Pseudomonadati</taxon>
        <taxon>Pseudomonadota</taxon>
        <taxon>Gammaproteobacteria</taxon>
        <taxon>Oceanospirillales</taxon>
        <taxon>Halomonadaceae</taxon>
        <taxon>Halomonas</taxon>
    </lineage>
</organism>
<dbReference type="InterPro" id="IPR023296">
    <property type="entry name" value="Glyco_hydro_beta-prop_sf"/>
</dbReference>
<evidence type="ECO:0000256" key="2">
    <source>
        <dbReference type="ARBA" id="ARBA00022801"/>
    </source>
</evidence>
<dbReference type="Proteomes" id="UP000319812">
    <property type="component" value="Unassembled WGS sequence"/>
</dbReference>
<feature type="domain" description="Glycosyl hydrolase family 32 N-terminal" evidence="4">
    <location>
        <begin position="21"/>
        <end position="216"/>
    </location>
</feature>
<proteinExistence type="inferred from homology"/>
<dbReference type="PANTHER" id="PTHR43101">
    <property type="entry name" value="BETA-FRUCTOSIDASE"/>
    <property type="match status" value="1"/>
</dbReference>
<name>A0A4Y4EYV9_9GAMM</name>
<keyword evidence="2" id="KW-0378">Hydrolase</keyword>
<evidence type="ECO:0000313" key="5">
    <source>
        <dbReference type="EMBL" id="GED22326.1"/>
    </source>
</evidence>